<dbReference type="PANTHER" id="PTHR21646">
    <property type="entry name" value="UBIQUITIN CARBOXYL-TERMINAL HYDROLASE"/>
    <property type="match status" value="1"/>
</dbReference>
<dbReference type="InterPro" id="IPR038765">
    <property type="entry name" value="Papain-like_cys_pep_sf"/>
</dbReference>
<dbReference type="InterPro" id="IPR001394">
    <property type="entry name" value="Peptidase_C19_UCH"/>
</dbReference>
<dbReference type="OrthoDB" id="8303at10239"/>
<proteinExistence type="predicted"/>
<dbReference type="Proteomes" id="UP000202420">
    <property type="component" value="Segment"/>
</dbReference>
<organism evidence="2 3">
    <name type="scientific">Chlorovirus heliozoae</name>
    <dbReference type="NCBI Taxonomy" id="322019"/>
    <lineage>
        <taxon>Viruses</taxon>
        <taxon>Varidnaviria</taxon>
        <taxon>Bamfordvirae</taxon>
        <taxon>Nucleocytoviricota</taxon>
        <taxon>Megaviricetes</taxon>
        <taxon>Algavirales</taxon>
        <taxon>Phycodnaviridae</taxon>
        <taxon>Chlorovirus</taxon>
    </lineage>
</organism>
<dbReference type="InterPro" id="IPR028889">
    <property type="entry name" value="USP"/>
</dbReference>
<sequence length="279" mass="32296">MLTFENADNKCWLISALQAIIHVPQIANLLRNEEFMSQVLFTKRKNCSDFATALSAIMVKYWSSFEHTGVDSITNITDVYVRINRNFAGKKMYDATECFIKIIETLNSAFLPKKEFFLPETCDAKEWEQYVIKNSSTFLSDIFTGQTRRLTSDGSFVFDHFDGITIGSNHPTLESGIREFLHDPDTNVKQEITKFPLILPVYFQKTVQKPFIAYDTQLKLSDIEYELFAVVLHGNQHWMTIAKAPTGKWNLFDDTRTVQIQNLNDLIQRDAMMLLYKKK</sequence>
<evidence type="ECO:0000313" key="3">
    <source>
        <dbReference type="Proteomes" id="UP000202420"/>
    </source>
</evidence>
<dbReference type="InterPro" id="IPR050185">
    <property type="entry name" value="Ub_carboxyl-term_hydrolase"/>
</dbReference>
<dbReference type="SUPFAM" id="SSF54001">
    <property type="entry name" value="Cysteine proteinases"/>
    <property type="match status" value="1"/>
</dbReference>
<keyword evidence="3" id="KW-1185">Reference proteome</keyword>
<protein>
    <submittedName>
        <fullName evidence="2">Uncharacterized protein Z717R</fullName>
    </submittedName>
</protein>
<dbReference type="GO" id="GO:0016579">
    <property type="term" value="P:protein deubiquitination"/>
    <property type="evidence" value="ECO:0007669"/>
    <property type="project" value="InterPro"/>
</dbReference>
<dbReference type="EMBL" id="EF101928">
    <property type="protein sequence ID" value="ABT16851.1"/>
    <property type="molecule type" value="Genomic_DNA"/>
</dbReference>
<dbReference type="RefSeq" id="YP_001427198.1">
    <property type="nucleotide sequence ID" value="NC_008724.1"/>
</dbReference>
<dbReference type="Pfam" id="PF00443">
    <property type="entry name" value="UCH"/>
    <property type="match status" value="1"/>
</dbReference>
<name>A7K9X7_9PHYC</name>
<dbReference type="PROSITE" id="PS50235">
    <property type="entry name" value="USP_3"/>
    <property type="match status" value="1"/>
</dbReference>
<gene>
    <name evidence="2" type="primary">Z717R</name>
    <name evidence="2" type="ORF">ATCV1_Z717R</name>
</gene>
<feature type="domain" description="USP" evidence="1">
    <location>
        <begin position="2"/>
        <end position="279"/>
    </location>
</feature>
<accession>A7K9X7</accession>
<evidence type="ECO:0000259" key="1">
    <source>
        <dbReference type="PROSITE" id="PS50235"/>
    </source>
</evidence>
<dbReference type="Gene3D" id="3.90.70.10">
    <property type="entry name" value="Cysteine proteinases"/>
    <property type="match status" value="1"/>
</dbReference>
<evidence type="ECO:0000313" key="2">
    <source>
        <dbReference type="EMBL" id="ABT16851.1"/>
    </source>
</evidence>
<reference evidence="2 3" key="1">
    <citation type="submission" date="2006-09" db="EMBL/GenBank/DDBJ databases">
        <title>Sequence and annotation of the 288-kb ATCV-1 virus that infects an endosymbiotic Chlorella strain of the heliozoon Acanthocystis turfacea.</title>
        <authorList>
            <person name="Fitzgerald L.A."/>
            <person name="Graves M.V."/>
            <person name="Li X."/>
            <person name="Pfitzner A.J.P."/>
            <person name="Hartigan J."/>
            <person name="Van Etten J.L."/>
        </authorList>
    </citation>
    <scope>NUCLEOTIDE SEQUENCE [LARGE SCALE GENOMIC DNA]</scope>
    <source>
        <strain evidence="2 3">ATCV-1</strain>
    </source>
</reference>
<dbReference type="GeneID" id="5470706"/>
<dbReference type="KEGG" id="vg:5470706"/>
<dbReference type="GO" id="GO:0004843">
    <property type="term" value="F:cysteine-type deubiquitinase activity"/>
    <property type="evidence" value="ECO:0007669"/>
    <property type="project" value="InterPro"/>
</dbReference>